<feature type="compositionally biased region" description="Low complexity" evidence="1">
    <location>
        <begin position="146"/>
        <end position="157"/>
    </location>
</feature>
<accession>A0AAD7AAP1</accession>
<evidence type="ECO:0000256" key="2">
    <source>
        <dbReference type="SAM" id="Phobius"/>
    </source>
</evidence>
<feature type="region of interest" description="Disordered" evidence="1">
    <location>
        <begin position="135"/>
        <end position="157"/>
    </location>
</feature>
<keyword evidence="2" id="KW-0472">Membrane</keyword>
<keyword evidence="4" id="KW-1185">Reference proteome</keyword>
<proteinExistence type="predicted"/>
<evidence type="ECO:0000313" key="4">
    <source>
        <dbReference type="Proteomes" id="UP001218218"/>
    </source>
</evidence>
<keyword evidence="2" id="KW-1133">Transmembrane helix</keyword>
<feature type="non-terminal residue" evidence="3">
    <location>
        <position position="1"/>
    </location>
</feature>
<feature type="transmembrane region" description="Helical" evidence="2">
    <location>
        <begin position="37"/>
        <end position="56"/>
    </location>
</feature>
<sequence>TLPLHQTHTLDPGGLFLFFPPALCSSSAFDTFPKHTMLLQFALLITLAGSAVAAPVKRCSVTNINGKVTIDPSGGGECSANGVNFGSDNGNGSGVTAGAFNDGELAAAFEDVAPIKKRCSVTNINGKVTIDNSGGGECSASSNGVNTSTNDGDNSGNNVGGANAGTFNGGDLAAKIKADIQAAQ</sequence>
<gene>
    <name evidence="3" type="ORF">DFH08DRAFT_58940</name>
</gene>
<dbReference type="EMBL" id="JARIHO010000011">
    <property type="protein sequence ID" value="KAJ7353014.1"/>
    <property type="molecule type" value="Genomic_DNA"/>
</dbReference>
<name>A0AAD7AAP1_9AGAR</name>
<evidence type="ECO:0000256" key="1">
    <source>
        <dbReference type="SAM" id="MobiDB-lite"/>
    </source>
</evidence>
<comment type="caution">
    <text evidence="3">The sequence shown here is derived from an EMBL/GenBank/DDBJ whole genome shotgun (WGS) entry which is preliminary data.</text>
</comment>
<evidence type="ECO:0000313" key="3">
    <source>
        <dbReference type="EMBL" id="KAJ7353014.1"/>
    </source>
</evidence>
<dbReference type="AlphaFoldDB" id="A0AAD7AAP1"/>
<protein>
    <submittedName>
        <fullName evidence="3">Uncharacterized protein</fullName>
    </submittedName>
</protein>
<reference evidence="3" key="1">
    <citation type="submission" date="2023-03" db="EMBL/GenBank/DDBJ databases">
        <title>Massive genome expansion in bonnet fungi (Mycena s.s.) driven by repeated elements and novel gene families across ecological guilds.</title>
        <authorList>
            <consortium name="Lawrence Berkeley National Laboratory"/>
            <person name="Harder C.B."/>
            <person name="Miyauchi S."/>
            <person name="Viragh M."/>
            <person name="Kuo A."/>
            <person name="Thoen E."/>
            <person name="Andreopoulos B."/>
            <person name="Lu D."/>
            <person name="Skrede I."/>
            <person name="Drula E."/>
            <person name="Henrissat B."/>
            <person name="Morin E."/>
            <person name="Kohler A."/>
            <person name="Barry K."/>
            <person name="LaButti K."/>
            <person name="Morin E."/>
            <person name="Salamov A."/>
            <person name="Lipzen A."/>
            <person name="Mereny Z."/>
            <person name="Hegedus B."/>
            <person name="Baldrian P."/>
            <person name="Stursova M."/>
            <person name="Weitz H."/>
            <person name="Taylor A."/>
            <person name="Grigoriev I.V."/>
            <person name="Nagy L.G."/>
            <person name="Martin F."/>
            <person name="Kauserud H."/>
        </authorList>
    </citation>
    <scope>NUCLEOTIDE SEQUENCE</scope>
    <source>
        <strain evidence="3">CBHHK002</strain>
    </source>
</reference>
<keyword evidence="2" id="KW-0812">Transmembrane</keyword>
<organism evidence="3 4">
    <name type="scientific">Mycena albidolilacea</name>
    <dbReference type="NCBI Taxonomy" id="1033008"/>
    <lineage>
        <taxon>Eukaryota</taxon>
        <taxon>Fungi</taxon>
        <taxon>Dikarya</taxon>
        <taxon>Basidiomycota</taxon>
        <taxon>Agaricomycotina</taxon>
        <taxon>Agaricomycetes</taxon>
        <taxon>Agaricomycetidae</taxon>
        <taxon>Agaricales</taxon>
        <taxon>Marasmiineae</taxon>
        <taxon>Mycenaceae</taxon>
        <taxon>Mycena</taxon>
    </lineage>
</organism>
<dbReference type="Proteomes" id="UP001218218">
    <property type="component" value="Unassembled WGS sequence"/>
</dbReference>